<accession>A0AAD0ZHJ5</accession>
<organism evidence="1 2">
    <name type="scientific">Pseudomonas chlororaphis subsp. aureofaciens</name>
    <dbReference type="NCBI Taxonomy" id="587851"/>
    <lineage>
        <taxon>Bacteria</taxon>
        <taxon>Pseudomonadati</taxon>
        <taxon>Pseudomonadota</taxon>
        <taxon>Gammaproteobacteria</taxon>
        <taxon>Pseudomonadales</taxon>
        <taxon>Pseudomonadaceae</taxon>
        <taxon>Pseudomonas</taxon>
    </lineage>
</organism>
<reference evidence="1 2" key="1">
    <citation type="submission" date="2018-03" db="EMBL/GenBank/DDBJ databases">
        <title>Diversity of phytobeneficial traits revealed by whole-genome analysis of worldwide-isolated phenazine-producing Pseudomonas spp.</title>
        <authorList>
            <person name="Biessy A."/>
            <person name="Novinscak A."/>
            <person name="Blom J."/>
            <person name="Leger G."/>
            <person name="Thomashow L.S."/>
            <person name="Cazorla F.M."/>
            <person name="Josic D."/>
            <person name="Filion M."/>
        </authorList>
    </citation>
    <scope>NUCLEOTIDE SEQUENCE [LARGE SCALE GENOMIC DNA]</scope>
    <source>
        <strain evidence="1 2">ChPhzS24</strain>
    </source>
</reference>
<evidence type="ECO:0000313" key="1">
    <source>
        <dbReference type="EMBL" id="AZE31537.1"/>
    </source>
</evidence>
<protein>
    <submittedName>
        <fullName evidence="1">Uncharacterized protein</fullName>
    </submittedName>
</protein>
<name>A0AAD0ZHJ5_9PSED</name>
<proteinExistence type="predicted"/>
<dbReference type="AlphaFoldDB" id="A0AAD0ZHJ5"/>
<sequence>MKTLVYFVSHYGFAATNMAGAFVFAGCGFDRSRVEGEIVSRRLFNYSFLR</sequence>
<dbReference type="PROSITE" id="PS51257">
    <property type="entry name" value="PROKAR_LIPOPROTEIN"/>
    <property type="match status" value="1"/>
</dbReference>
<dbReference type="Proteomes" id="UP000280455">
    <property type="component" value="Chromosome"/>
</dbReference>
<gene>
    <name evidence="1" type="ORF">C4K07_4774</name>
</gene>
<dbReference type="EMBL" id="CP027750">
    <property type="protein sequence ID" value="AZE31537.1"/>
    <property type="molecule type" value="Genomic_DNA"/>
</dbReference>
<evidence type="ECO:0000313" key="2">
    <source>
        <dbReference type="Proteomes" id="UP000280455"/>
    </source>
</evidence>